<dbReference type="Proteomes" id="UP000480425">
    <property type="component" value="Unassembled WGS sequence"/>
</dbReference>
<comment type="caution">
    <text evidence="1">The sequence shown here is derived from an EMBL/GenBank/DDBJ whole genome shotgun (WGS) entry which is preliminary data.</text>
</comment>
<evidence type="ECO:0000313" key="2">
    <source>
        <dbReference type="Proteomes" id="UP000480425"/>
    </source>
</evidence>
<reference evidence="1 2" key="1">
    <citation type="submission" date="2019-09" db="EMBL/GenBank/DDBJ databases">
        <title>Distinct polysaccharide growth profiles of human intestinal Prevotella copri isolates.</title>
        <authorList>
            <person name="Fehlner-Peach H."/>
            <person name="Magnabosco C."/>
            <person name="Raghavan V."/>
            <person name="Scher J.U."/>
            <person name="Tett A."/>
            <person name="Cox L.M."/>
            <person name="Gottsegen C."/>
            <person name="Watters A."/>
            <person name="Wiltshire- Gordon J.D."/>
            <person name="Segata N."/>
            <person name="Bonneau R."/>
            <person name="Littman D.R."/>
        </authorList>
    </citation>
    <scope>NUCLEOTIDE SEQUENCE [LARGE SCALE GENOMIC DNA]</scope>
    <source>
        <strain evidence="2">iA622</strain>
    </source>
</reference>
<proteinExistence type="predicted"/>
<evidence type="ECO:0000313" key="1">
    <source>
        <dbReference type="EMBL" id="MQN80488.1"/>
    </source>
</evidence>
<name>A0A6G1U0Z7_9BACT</name>
<dbReference type="RefSeq" id="WP_153123011.1">
    <property type="nucleotide sequence ID" value="NZ_VZCB01000051.1"/>
</dbReference>
<accession>A0A6G1U0Z7</accession>
<sequence>MGVDIEGMTTLEAAEAGIKAMERFFASIGMPTDIHTLIGREVTDAQIMTPLLSVL</sequence>
<dbReference type="AlphaFoldDB" id="A0A6G1U0Z7"/>
<organism evidence="1 2">
    <name type="scientific">Segatella copri</name>
    <dbReference type="NCBI Taxonomy" id="165179"/>
    <lineage>
        <taxon>Bacteria</taxon>
        <taxon>Pseudomonadati</taxon>
        <taxon>Bacteroidota</taxon>
        <taxon>Bacteroidia</taxon>
        <taxon>Bacteroidales</taxon>
        <taxon>Prevotellaceae</taxon>
        <taxon>Segatella</taxon>
    </lineage>
</organism>
<dbReference type="OrthoDB" id="9801156at2"/>
<protein>
    <submittedName>
        <fullName evidence="1">Iron-containing alcohol dehydrogenase</fullName>
    </submittedName>
</protein>
<dbReference type="EMBL" id="VZCB01000051">
    <property type="protein sequence ID" value="MQN80488.1"/>
    <property type="molecule type" value="Genomic_DNA"/>
</dbReference>
<gene>
    <name evidence="1" type="ORF">F7D73_05895</name>
</gene>